<comment type="caution">
    <text evidence="1">The sequence shown here is derived from an EMBL/GenBank/DDBJ whole genome shotgun (WGS) entry which is preliminary data.</text>
</comment>
<dbReference type="EMBL" id="JABDTM020014780">
    <property type="protein sequence ID" value="KAH0819339.1"/>
    <property type="molecule type" value="Genomic_DNA"/>
</dbReference>
<organism evidence="1 2">
    <name type="scientific">Tenebrio molitor</name>
    <name type="common">Yellow mealworm beetle</name>
    <dbReference type="NCBI Taxonomy" id="7067"/>
    <lineage>
        <taxon>Eukaryota</taxon>
        <taxon>Metazoa</taxon>
        <taxon>Ecdysozoa</taxon>
        <taxon>Arthropoda</taxon>
        <taxon>Hexapoda</taxon>
        <taxon>Insecta</taxon>
        <taxon>Pterygota</taxon>
        <taxon>Neoptera</taxon>
        <taxon>Endopterygota</taxon>
        <taxon>Coleoptera</taxon>
        <taxon>Polyphaga</taxon>
        <taxon>Cucujiformia</taxon>
        <taxon>Tenebrionidae</taxon>
        <taxon>Tenebrio</taxon>
    </lineage>
</organism>
<reference evidence="1" key="2">
    <citation type="submission" date="2021-08" db="EMBL/GenBank/DDBJ databases">
        <authorList>
            <person name="Eriksson T."/>
        </authorList>
    </citation>
    <scope>NUCLEOTIDE SEQUENCE</scope>
    <source>
        <strain evidence="1">Stoneville</strain>
        <tissue evidence="1">Whole head</tissue>
    </source>
</reference>
<evidence type="ECO:0000313" key="1">
    <source>
        <dbReference type="EMBL" id="KAH0819339.1"/>
    </source>
</evidence>
<dbReference type="Proteomes" id="UP000719412">
    <property type="component" value="Unassembled WGS sequence"/>
</dbReference>
<evidence type="ECO:0000313" key="2">
    <source>
        <dbReference type="Proteomes" id="UP000719412"/>
    </source>
</evidence>
<accession>A0A8J6LE56</accession>
<gene>
    <name evidence="1" type="ORF">GEV33_003452</name>
</gene>
<protein>
    <submittedName>
        <fullName evidence="1">Uncharacterized protein</fullName>
    </submittedName>
</protein>
<name>A0A8J6LE56_TENMO</name>
<reference evidence="1" key="1">
    <citation type="journal article" date="2020" name="J Insects Food Feed">
        <title>The yellow mealworm (Tenebrio molitor) genome: a resource for the emerging insects as food and feed industry.</title>
        <authorList>
            <person name="Eriksson T."/>
            <person name="Andere A."/>
            <person name="Kelstrup H."/>
            <person name="Emery V."/>
            <person name="Picard C."/>
        </authorList>
    </citation>
    <scope>NUCLEOTIDE SEQUENCE</scope>
    <source>
        <strain evidence="1">Stoneville</strain>
        <tissue evidence="1">Whole head</tissue>
    </source>
</reference>
<proteinExistence type="predicted"/>
<dbReference type="AlphaFoldDB" id="A0A8J6LE56"/>
<sequence>MVSIPAVCQTSSGNLRAKHAYRCTHSLSVSGGTFLGTWVNPRWEQSVVVPVQMQLLGHRSDAKDRWATSLAGSARLHSQFTTKTQTNPNTNATDARIASTLPLLSHNC</sequence>
<keyword evidence="2" id="KW-1185">Reference proteome</keyword>